<evidence type="ECO:0000313" key="1">
    <source>
        <dbReference type="EMBL" id="KYN44470.1"/>
    </source>
</evidence>
<gene>
    <name evidence="1" type="ORF">ALC56_01168</name>
</gene>
<keyword evidence="2" id="KW-1185">Reference proteome</keyword>
<proteinExistence type="predicted"/>
<reference evidence="1 2" key="1">
    <citation type="submission" date="2016-03" db="EMBL/GenBank/DDBJ databases">
        <title>Trachymyrmex septentrionalis WGS genome.</title>
        <authorList>
            <person name="Nygaard S."/>
            <person name="Hu H."/>
            <person name="Boomsma J."/>
            <person name="Zhang G."/>
        </authorList>
    </citation>
    <scope>NUCLEOTIDE SEQUENCE [LARGE SCALE GENOMIC DNA]</scope>
    <source>
        <strain evidence="1">Tsep2-gDNA-1</strain>
        <tissue evidence="1">Whole body</tissue>
    </source>
</reference>
<name>A0A195FUZ1_9HYME</name>
<dbReference type="EMBL" id="KQ981219">
    <property type="protein sequence ID" value="KYN44470.1"/>
    <property type="molecule type" value="Genomic_DNA"/>
</dbReference>
<protein>
    <submittedName>
        <fullName evidence="1">Uncharacterized protein</fullName>
    </submittedName>
</protein>
<dbReference type="Proteomes" id="UP000078541">
    <property type="component" value="Unassembled WGS sequence"/>
</dbReference>
<organism evidence="1 2">
    <name type="scientific">Trachymyrmex septentrionalis</name>
    <dbReference type="NCBI Taxonomy" id="34720"/>
    <lineage>
        <taxon>Eukaryota</taxon>
        <taxon>Metazoa</taxon>
        <taxon>Ecdysozoa</taxon>
        <taxon>Arthropoda</taxon>
        <taxon>Hexapoda</taxon>
        <taxon>Insecta</taxon>
        <taxon>Pterygota</taxon>
        <taxon>Neoptera</taxon>
        <taxon>Endopterygota</taxon>
        <taxon>Hymenoptera</taxon>
        <taxon>Apocrita</taxon>
        <taxon>Aculeata</taxon>
        <taxon>Formicoidea</taxon>
        <taxon>Formicidae</taxon>
        <taxon>Myrmicinae</taxon>
        <taxon>Trachymyrmex</taxon>
    </lineage>
</organism>
<sequence length="269" mass="30426">MDILRRKSSKAIEPVSTPSISMIPSTFANRNNADMSDDFPAPVLPTIPTCHLLCYLKKKTVVVCLYFFLKMNRQSLHSPLPGVLHIRVDTLINPDNAKSTSFFPYKLYAFLKFFTFNKICTSRRLGDNNITALELVEHKESLEPTYSHHTLSQLSEAAHEHASHSVCKNVEIGRNDEDLISSQIVAEHQHSDEGAIERHTSCEKIEGHVNAADVRALGDHSKFELTRQLHHSAEWLFPRVHFDHLHSGNDFVHQSDPLIGLDSSLETKL</sequence>
<dbReference type="AlphaFoldDB" id="A0A195FUZ1"/>
<evidence type="ECO:0000313" key="2">
    <source>
        <dbReference type="Proteomes" id="UP000078541"/>
    </source>
</evidence>
<accession>A0A195FUZ1</accession>